<reference evidence="2" key="1">
    <citation type="journal article" date="2020" name="mSystems">
        <title>Genome- and Community-Level Interaction Insights into Carbon Utilization and Element Cycling Functions of Hydrothermarchaeota in Hydrothermal Sediment.</title>
        <authorList>
            <person name="Zhou Z."/>
            <person name="Liu Y."/>
            <person name="Xu W."/>
            <person name="Pan J."/>
            <person name="Luo Z.H."/>
            <person name="Li M."/>
        </authorList>
    </citation>
    <scope>NUCLEOTIDE SEQUENCE [LARGE SCALE GENOMIC DNA]</scope>
    <source>
        <strain evidence="3">SpSt-38</strain>
        <strain evidence="2">SpSt-87</strain>
    </source>
</reference>
<dbReference type="Pfam" id="PF01917">
    <property type="entry name" value="Flagellin_arch-type"/>
    <property type="match status" value="1"/>
</dbReference>
<comment type="caution">
    <text evidence="2">The sequence shown here is derived from an EMBL/GenBank/DDBJ whole genome shotgun (WGS) entry which is preliminary data.</text>
</comment>
<gene>
    <name evidence="3" type="ORF">ENR21_02015</name>
    <name evidence="2" type="ORF">ENW66_08750</name>
</gene>
<dbReference type="EMBL" id="DSQD01000065">
    <property type="protein sequence ID" value="HGF87211.1"/>
    <property type="molecule type" value="Genomic_DNA"/>
</dbReference>
<keyword evidence="1" id="KW-0472">Membrane</keyword>
<keyword evidence="1" id="KW-0812">Transmembrane</keyword>
<accession>A0A7C3MDI8</accession>
<feature type="transmembrane region" description="Helical" evidence="1">
    <location>
        <begin position="6"/>
        <end position="27"/>
    </location>
</feature>
<organism evidence="2">
    <name type="scientific">Archaeoglobus fulgidus</name>
    <dbReference type="NCBI Taxonomy" id="2234"/>
    <lineage>
        <taxon>Archaea</taxon>
        <taxon>Methanobacteriati</taxon>
        <taxon>Methanobacteriota</taxon>
        <taxon>Archaeoglobi</taxon>
        <taxon>Archaeoglobales</taxon>
        <taxon>Archaeoglobaceae</taxon>
        <taxon>Archaeoglobus</taxon>
    </lineage>
</organism>
<evidence type="ECO:0008006" key="4">
    <source>
        <dbReference type="Google" id="ProtNLM"/>
    </source>
</evidence>
<evidence type="ECO:0000313" key="3">
    <source>
        <dbReference type="EMBL" id="HGF87211.1"/>
    </source>
</evidence>
<dbReference type="InterPro" id="IPR002774">
    <property type="entry name" value="Flagellin_arc-type"/>
</dbReference>
<name>A0A7C3MDI8_ARCFL</name>
<dbReference type="GO" id="GO:0005198">
    <property type="term" value="F:structural molecule activity"/>
    <property type="evidence" value="ECO:0007669"/>
    <property type="project" value="InterPro"/>
</dbReference>
<evidence type="ECO:0000313" key="2">
    <source>
        <dbReference type="EMBL" id="HFW33015.1"/>
    </source>
</evidence>
<dbReference type="GO" id="GO:0097588">
    <property type="term" value="P:archaeal or bacterial-type flagellum-dependent cell motility"/>
    <property type="evidence" value="ECO:0007669"/>
    <property type="project" value="InterPro"/>
</dbReference>
<keyword evidence="1" id="KW-1133">Transmembrane helix</keyword>
<sequence length="162" mass="18191">MAREVISTSILMIATVVAVTAAIMVILPTVKDLAHSYSSVSGNLNERVNTNIDIIFVKVSSDQSRVNVYFWVKNTGNTRLHADLIRMSDIFLTSSSAYLHFTASNTNVSFAIENGDGDNYWEKGETLRISIENIEAEQMPQDEYMLTFVLYNGVKATDYFSW</sequence>
<protein>
    <recommendedName>
        <fullName evidence="4">Flagellin</fullName>
    </recommendedName>
</protein>
<proteinExistence type="predicted"/>
<evidence type="ECO:0000256" key="1">
    <source>
        <dbReference type="SAM" id="Phobius"/>
    </source>
</evidence>
<dbReference type="EMBL" id="DTLB01000051">
    <property type="protein sequence ID" value="HFW33015.1"/>
    <property type="molecule type" value="Genomic_DNA"/>
</dbReference>
<dbReference type="AlphaFoldDB" id="A0A7C3MDI8"/>